<evidence type="ECO:0000259" key="2">
    <source>
        <dbReference type="PROSITE" id="PS51168"/>
    </source>
</evidence>
<comment type="caution">
    <text evidence="3">The sequence shown here is derived from an EMBL/GenBank/DDBJ whole genome shotgun (WGS) entry which is preliminary data.</text>
</comment>
<dbReference type="GO" id="GO:0004106">
    <property type="term" value="F:chorismate mutase activity"/>
    <property type="evidence" value="ECO:0007669"/>
    <property type="project" value="InterPro"/>
</dbReference>
<dbReference type="InterPro" id="IPR036263">
    <property type="entry name" value="Chorismate_II_sf"/>
</dbReference>
<reference evidence="3" key="1">
    <citation type="submission" date="2021-01" db="EMBL/GenBank/DDBJ databases">
        <title>Whole genome shotgun sequence of Actinocatenispora rupis NBRC 107355.</title>
        <authorList>
            <person name="Komaki H."/>
            <person name="Tamura T."/>
        </authorList>
    </citation>
    <scope>NUCLEOTIDE SEQUENCE</scope>
    <source>
        <strain evidence="3">NBRC 107355</strain>
    </source>
</reference>
<dbReference type="SUPFAM" id="SSF48600">
    <property type="entry name" value="Chorismate mutase II"/>
    <property type="match status" value="1"/>
</dbReference>
<dbReference type="PANTHER" id="PTHR38041:SF1">
    <property type="entry name" value="CHORISMATE MUTASE"/>
    <property type="match status" value="1"/>
</dbReference>
<keyword evidence="1" id="KW-0413">Isomerase</keyword>
<proteinExistence type="predicted"/>
<dbReference type="SMART" id="SM00830">
    <property type="entry name" value="CM_2"/>
    <property type="match status" value="1"/>
</dbReference>
<dbReference type="GO" id="GO:0009697">
    <property type="term" value="P:salicylic acid biosynthetic process"/>
    <property type="evidence" value="ECO:0007669"/>
    <property type="project" value="TreeGrafter"/>
</dbReference>
<protein>
    <recommendedName>
        <fullName evidence="2">Chorismate mutase domain-containing protein</fullName>
    </recommendedName>
</protein>
<dbReference type="EMBL" id="BOMB01000051">
    <property type="protein sequence ID" value="GID16014.1"/>
    <property type="molecule type" value="Genomic_DNA"/>
</dbReference>
<dbReference type="GO" id="GO:0046417">
    <property type="term" value="P:chorismate metabolic process"/>
    <property type="evidence" value="ECO:0007669"/>
    <property type="project" value="InterPro"/>
</dbReference>
<evidence type="ECO:0000313" key="3">
    <source>
        <dbReference type="EMBL" id="GID16014.1"/>
    </source>
</evidence>
<dbReference type="PANTHER" id="PTHR38041">
    <property type="entry name" value="CHORISMATE MUTASE"/>
    <property type="match status" value="1"/>
</dbReference>
<dbReference type="InterPro" id="IPR002701">
    <property type="entry name" value="CM_II_prokaryot"/>
</dbReference>
<dbReference type="Gene3D" id="1.20.59.10">
    <property type="entry name" value="Chorismate mutase"/>
    <property type="match status" value="1"/>
</dbReference>
<name>A0A8J3JG09_9ACTN</name>
<evidence type="ECO:0000313" key="4">
    <source>
        <dbReference type="Proteomes" id="UP000612808"/>
    </source>
</evidence>
<dbReference type="PROSITE" id="PS51168">
    <property type="entry name" value="CHORISMATE_MUT_2"/>
    <property type="match status" value="1"/>
</dbReference>
<dbReference type="InterPro" id="IPR051331">
    <property type="entry name" value="Chorismate_mutase-related"/>
</dbReference>
<dbReference type="Pfam" id="PF01817">
    <property type="entry name" value="CM_2"/>
    <property type="match status" value="1"/>
</dbReference>
<dbReference type="InterPro" id="IPR036979">
    <property type="entry name" value="CM_dom_sf"/>
</dbReference>
<gene>
    <name evidence="3" type="ORF">Aru02nite_69030</name>
</gene>
<keyword evidence="4" id="KW-1185">Reference proteome</keyword>
<organism evidence="3 4">
    <name type="scientific">Actinocatenispora rupis</name>
    <dbReference type="NCBI Taxonomy" id="519421"/>
    <lineage>
        <taxon>Bacteria</taxon>
        <taxon>Bacillati</taxon>
        <taxon>Actinomycetota</taxon>
        <taxon>Actinomycetes</taxon>
        <taxon>Micromonosporales</taxon>
        <taxon>Micromonosporaceae</taxon>
        <taxon>Actinocatenispora</taxon>
    </lineage>
</organism>
<sequence>MAGPRVLTPPGATTCDHRRWRDGTVACDHRRMADPTTLTEVRTRIDAIDADLIRLLADRQSLVRAAAAFKADAQAVRAPDRVARVVALARERAAAAGLDPTVAEAVWRAMIGAFVDLEMTEQARRTAER</sequence>
<dbReference type="Proteomes" id="UP000612808">
    <property type="component" value="Unassembled WGS sequence"/>
</dbReference>
<evidence type="ECO:0000256" key="1">
    <source>
        <dbReference type="ARBA" id="ARBA00023235"/>
    </source>
</evidence>
<dbReference type="AlphaFoldDB" id="A0A8J3JG09"/>
<accession>A0A8J3JG09</accession>
<feature type="domain" description="Chorismate mutase" evidence="2">
    <location>
        <begin position="32"/>
        <end position="122"/>
    </location>
</feature>